<comment type="caution">
    <text evidence="1">The sequence shown here is derived from an EMBL/GenBank/DDBJ whole genome shotgun (WGS) entry which is preliminary data.</text>
</comment>
<gene>
    <name evidence="1" type="ORF">ACFSR2_11840</name>
</gene>
<sequence>MSGGGPSAHFSSSGTTDECSNLHLTTKLATPNPDLIANLEIGMILDVTLSNGSIVVVTELGEIVGSVIGRDSVKLKNCMENGYSFSAEILNLNGGSCDVLIKSI</sequence>
<dbReference type="Proteomes" id="UP001597510">
    <property type="component" value="Unassembled WGS sequence"/>
</dbReference>
<reference evidence="2" key="1">
    <citation type="journal article" date="2019" name="Int. J. Syst. Evol. Microbiol.">
        <title>The Global Catalogue of Microorganisms (GCM) 10K type strain sequencing project: providing services to taxonomists for standard genome sequencing and annotation.</title>
        <authorList>
            <consortium name="The Broad Institute Genomics Platform"/>
            <consortium name="The Broad Institute Genome Sequencing Center for Infectious Disease"/>
            <person name="Wu L."/>
            <person name="Ma J."/>
        </authorList>
    </citation>
    <scope>NUCLEOTIDE SEQUENCE [LARGE SCALE GENOMIC DNA]</scope>
    <source>
        <strain evidence="2">KCTC 52344</strain>
    </source>
</reference>
<accession>A0ABW5J987</accession>
<proteinExistence type="predicted"/>
<protein>
    <submittedName>
        <fullName evidence="1">Uncharacterized protein</fullName>
    </submittedName>
</protein>
<dbReference type="RefSeq" id="WP_340235764.1">
    <property type="nucleotide sequence ID" value="NZ_JBBEWC010000005.1"/>
</dbReference>
<organism evidence="1 2">
    <name type="scientific">Emticicia soli</name>
    <dbReference type="NCBI Taxonomy" id="2027878"/>
    <lineage>
        <taxon>Bacteria</taxon>
        <taxon>Pseudomonadati</taxon>
        <taxon>Bacteroidota</taxon>
        <taxon>Cytophagia</taxon>
        <taxon>Cytophagales</taxon>
        <taxon>Leadbetterellaceae</taxon>
        <taxon>Emticicia</taxon>
    </lineage>
</organism>
<name>A0ABW5J987_9BACT</name>
<dbReference type="EMBL" id="JBHULC010000011">
    <property type="protein sequence ID" value="MFD2521577.1"/>
    <property type="molecule type" value="Genomic_DNA"/>
</dbReference>
<keyword evidence="2" id="KW-1185">Reference proteome</keyword>
<evidence type="ECO:0000313" key="1">
    <source>
        <dbReference type="EMBL" id="MFD2521577.1"/>
    </source>
</evidence>
<evidence type="ECO:0000313" key="2">
    <source>
        <dbReference type="Proteomes" id="UP001597510"/>
    </source>
</evidence>